<evidence type="ECO:0000313" key="2">
    <source>
        <dbReference type="EMBL" id="OAQ28001.1"/>
    </source>
</evidence>
<feature type="region of interest" description="Disordered" evidence="1">
    <location>
        <begin position="1152"/>
        <end position="1181"/>
    </location>
</feature>
<feature type="region of interest" description="Disordered" evidence="1">
    <location>
        <begin position="546"/>
        <end position="616"/>
    </location>
</feature>
<feature type="compositionally biased region" description="Basic and acidic residues" evidence="1">
    <location>
        <begin position="832"/>
        <end position="844"/>
    </location>
</feature>
<feature type="compositionally biased region" description="Polar residues" evidence="1">
    <location>
        <begin position="303"/>
        <end position="314"/>
    </location>
</feature>
<feature type="compositionally biased region" description="Low complexity" evidence="1">
    <location>
        <begin position="211"/>
        <end position="240"/>
    </location>
</feature>
<dbReference type="AlphaFoldDB" id="A0A197JU90"/>
<gene>
    <name evidence="2" type="ORF">K457DRAFT_602077</name>
</gene>
<feature type="compositionally biased region" description="Low complexity" evidence="1">
    <location>
        <begin position="157"/>
        <end position="169"/>
    </location>
</feature>
<dbReference type="Proteomes" id="UP000078512">
    <property type="component" value="Unassembled WGS sequence"/>
</dbReference>
<name>A0A197JU90_9FUNG</name>
<feature type="compositionally biased region" description="Basic and acidic residues" evidence="1">
    <location>
        <begin position="590"/>
        <end position="605"/>
    </location>
</feature>
<organism evidence="2 3">
    <name type="scientific">Linnemannia elongata AG-77</name>
    <dbReference type="NCBI Taxonomy" id="1314771"/>
    <lineage>
        <taxon>Eukaryota</taxon>
        <taxon>Fungi</taxon>
        <taxon>Fungi incertae sedis</taxon>
        <taxon>Mucoromycota</taxon>
        <taxon>Mortierellomycotina</taxon>
        <taxon>Mortierellomycetes</taxon>
        <taxon>Mortierellales</taxon>
        <taxon>Mortierellaceae</taxon>
        <taxon>Linnemannia</taxon>
    </lineage>
</organism>
<feature type="region of interest" description="Disordered" evidence="1">
    <location>
        <begin position="251"/>
        <end position="270"/>
    </location>
</feature>
<feature type="compositionally biased region" description="Polar residues" evidence="1">
    <location>
        <begin position="1159"/>
        <end position="1169"/>
    </location>
</feature>
<sequence>MFVPYPSSSFSLLSTPNADPFLPSIHSHLTQGLHHNNNYHNLRGQDRARTRVEARASKLARQTRPQHHRRSSKKFLTSTSTEIYGDWDIIAKSEPRLQAKGKLKGAVKGGVRQGGTTTTPTTTTIPVALGNNNYIDGSGTTFPPPPPVHGQNEILGATPSTAPFTAPPTLQTTTSEGSHKPKPSFLKDIRRAPSANTVDSSNATTSWTVGQQNIQNSINSSSPAHHNTASSPLALASPATTTVVRPTLMSRESEGGLSEGTSVGTQDPLSAKSKFMRVLNKFKGKHLHKGSSRSSTSGPSTTAYNSQPRDSVSDASSFILPSTQFGQVESIEYTDQGSTAYAARSDRRVIRLDQNRPGHSSLRAKFKNQVTNTLASIKSSSNLRDKARSQASSTATSPTSPVSPQSTSQDRQGSNITADSEPLQSSTPKNRHSKGFWTFPRSRPDSQIVQSLRSANGGPSSAEQPSIQPLDQDLDTIMLSPELAPLDHDDGADSDHSIDIIMPGDYDDYTQFAELPLKKRKKLEAAAAAAAAAAVLHPTGKSVRGVKRFLLHPKSTTEGDKGKKKSIDPFPSGDPGTSVIPQRTSKKRPKDQDSIEQNIRHEPYKIAKPNSGERSQWRRAIMRSLHIGRRHQAEQGIPTSSQADATFLSIQSHRDSGVYPDGQGPQAGQHEGLQSVRSKSLGTSTHAALLATTLSKSQVPGSRRETLEMAMRKRRRSSAARSSILDPRGSLHIPAIDDDNASSYNITHTFTSFTLELAELHHAHAVVNNSATPGLFNIKRQSKAFLPAADVEYEFRSFDSDGDAVSGYTGDADISMEEIYVRPKTPTPRSTPENKDKGKARDASSPDSLARRRISSVEGESDTVPELPTLSIRTRDLNRSSSAGGGSRASGRESPRSPRKAGATSPTLHRKPSRQFLNGSYVASAGNPSPGQLSGNNPSIDESVALKPRNILQPARPHVPALNTKQPLPVTKGFARQESLHHQRNSSSYSQYSSQHQQQTSSDTLLPHHLKNFSTASTMSAGSNYSAQTLTGGNGPGPLLSTFQPVEFDPSQEFPPTTPVDLKAMDFDTLLKAAEREQQKGSDDLRIKKRKSYHFKDLQSLKERHSELNAHVRTDSDVTGKNVAPGVYTKPLNTKSSLTAALVKSAPNLDELRTRGGVDTNNGVGTSRNAKPGIPTSRADPLRIPVSRSAIAFDVDENAVAVAAAASRGNPRTKRVMKKKMSVIKLSGNVQGRREDDGMIRVSVSSPSGEFRQARAY</sequence>
<feature type="compositionally biased region" description="Polar residues" evidence="1">
    <location>
        <begin position="926"/>
        <end position="940"/>
    </location>
</feature>
<reference evidence="2 3" key="1">
    <citation type="submission" date="2016-05" db="EMBL/GenBank/DDBJ databases">
        <title>Genome sequencing reveals origins of a unique bacterial endosymbiosis in the earliest lineages of terrestrial Fungi.</title>
        <authorList>
            <consortium name="DOE Joint Genome Institute"/>
            <person name="Uehling J."/>
            <person name="Gryganskyi A."/>
            <person name="Hameed K."/>
            <person name="Tschaplinski T."/>
            <person name="Misztal P."/>
            <person name="Wu S."/>
            <person name="Desiro A."/>
            <person name="Vande Pol N."/>
            <person name="Du Z.-Y."/>
            <person name="Zienkiewicz A."/>
            <person name="Zienkiewicz K."/>
            <person name="Morin E."/>
            <person name="Tisserant E."/>
            <person name="Splivallo R."/>
            <person name="Hainaut M."/>
            <person name="Henrissat B."/>
            <person name="Ohm R."/>
            <person name="Kuo A."/>
            <person name="Yan J."/>
            <person name="Lipzen A."/>
            <person name="Nolan M."/>
            <person name="Labutti K."/>
            <person name="Barry K."/>
            <person name="Goldstein A."/>
            <person name="Labbe J."/>
            <person name="Schadt C."/>
            <person name="Tuskan G."/>
            <person name="Grigoriev I."/>
            <person name="Martin F."/>
            <person name="Vilgalys R."/>
            <person name="Bonito G."/>
        </authorList>
    </citation>
    <scope>NUCLEOTIDE SEQUENCE [LARGE SCALE GENOMIC DNA]</scope>
    <source>
        <strain evidence="2 3">AG-77</strain>
    </source>
</reference>
<feature type="compositionally biased region" description="Polar residues" evidence="1">
    <location>
        <begin position="259"/>
        <end position="268"/>
    </location>
</feature>
<feature type="compositionally biased region" description="Low complexity" evidence="1">
    <location>
        <begin position="292"/>
        <end position="302"/>
    </location>
</feature>
<feature type="region of interest" description="Disordered" evidence="1">
    <location>
        <begin position="375"/>
        <end position="444"/>
    </location>
</feature>
<feature type="region of interest" description="Disordered" evidence="1">
    <location>
        <begin position="978"/>
        <end position="1003"/>
    </location>
</feature>
<feature type="region of interest" description="Disordered" evidence="1">
    <location>
        <begin position="654"/>
        <end position="681"/>
    </location>
</feature>
<feature type="region of interest" description="Disordered" evidence="1">
    <location>
        <begin position="107"/>
        <end position="240"/>
    </location>
</feature>
<feature type="compositionally biased region" description="Low complexity" evidence="1">
    <location>
        <begin position="389"/>
        <end position="409"/>
    </location>
</feature>
<feature type="compositionally biased region" description="Basic and acidic residues" evidence="1">
    <location>
        <begin position="555"/>
        <end position="567"/>
    </location>
</feature>
<feature type="compositionally biased region" description="Low complexity" evidence="1">
    <location>
        <begin position="114"/>
        <end position="124"/>
    </location>
</feature>
<feature type="compositionally biased region" description="Polar residues" evidence="1">
    <location>
        <begin position="410"/>
        <end position="428"/>
    </location>
</feature>
<evidence type="ECO:0000313" key="3">
    <source>
        <dbReference type="Proteomes" id="UP000078512"/>
    </source>
</evidence>
<keyword evidence="3" id="KW-1185">Reference proteome</keyword>
<feature type="compositionally biased region" description="Polar residues" evidence="1">
    <location>
        <begin position="194"/>
        <end position="210"/>
    </location>
</feature>
<feature type="region of interest" description="Disordered" evidence="1">
    <location>
        <begin position="283"/>
        <end position="314"/>
    </location>
</feature>
<feature type="compositionally biased region" description="Low complexity" evidence="1">
    <location>
        <begin position="986"/>
        <end position="1002"/>
    </location>
</feature>
<feature type="region of interest" description="Disordered" evidence="1">
    <location>
        <begin position="816"/>
        <end position="942"/>
    </location>
</feature>
<dbReference type="EMBL" id="KV442052">
    <property type="protein sequence ID" value="OAQ28001.1"/>
    <property type="molecule type" value="Genomic_DNA"/>
</dbReference>
<proteinExistence type="predicted"/>
<protein>
    <submittedName>
        <fullName evidence="2">Uncharacterized protein</fullName>
    </submittedName>
</protein>
<dbReference type="OrthoDB" id="2444153at2759"/>
<accession>A0A197JU90</accession>
<evidence type="ECO:0000256" key="1">
    <source>
        <dbReference type="SAM" id="MobiDB-lite"/>
    </source>
</evidence>
<feature type="compositionally biased region" description="Polar residues" evidence="1">
    <location>
        <begin position="130"/>
        <end position="141"/>
    </location>
</feature>